<dbReference type="Proteomes" id="UP000304900">
    <property type="component" value="Unassembled WGS sequence"/>
</dbReference>
<dbReference type="AlphaFoldDB" id="A0A4U6CXV0"/>
<dbReference type="InterPro" id="IPR041694">
    <property type="entry name" value="ADH_N_2"/>
</dbReference>
<accession>A0A4U6CXV0</accession>
<comment type="caution">
    <text evidence="2">The sequence shown here is derived from an EMBL/GenBank/DDBJ whole genome shotgun (WGS) entry which is preliminary data.</text>
</comment>
<dbReference type="InterPro" id="IPR011032">
    <property type="entry name" value="GroES-like_sf"/>
</dbReference>
<feature type="domain" description="Oxidoreductase N-terminal" evidence="1">
    <location>
        <begin position="4"/>
        <end position="42"/>
    </location>
</feature>
<dbReference type="RefSeq" id="WP_137344201.1">
    <property type="nucleotide sequence ID" value="NZ_BSQH01000027.1"/>
</dbReference>
<evidence type="ECO:0000259" key="1">
    <source>
        <dbReference type="Pfam" id="PF16884"/>
    </source>
</evidence>
<keyword evidence="3" id="KW-1185">Reference proteome</keyword>
<dbReference type="EMBL" id="SZVO01000025">
    <property type="protein sequence ID" value="TKT86244.1"/>
    <property type="molecule type" value="Genomic_DNA"/>
</dbReference>
<dbReference type="Gene3D" id="3.90.180.10">
    <property type="entry name" value="Medium-chain alcohol dehydrogenases, catalytic domain"/>
    <property type="match status" value="1"/>
</dbReference>
<evidence type="ECO:0000313" key="3">
    <source>
        <dbReference type="Proteomes" id="UP000304900"/>
    </source>
</evidence>
<evidence type="ECO:0000313" key="2">
    <source>
        <dbReference type="EMBL" id="TKT86244.1"/>
    </source>
</evidence>
<protein>
    <recommendedName>
        <fullName evidence="1">Oxidoreductase N-terminal domain-containing protein</fullName>
    </recommendedName>
</protein>
<proteinExistence type="predicted"/>
<reference evidence="2 3" key="1">
    <citation type="submission" date="2019-05" db="EMBL/GenBank/DDBJ databases">
        <title>Dyadobacter AR-3-8 sp. nov., isolated from arctic soil.</title>
        <authorList>
            <person name="Chaudhary D.K."/>
        </authorList>
    </citation>
    <scope>NUCLEOTIDE SEQUENCE [LARGE SCALE GENOMIC DNA]</scope>
    <source>
        <strain evidence="2 3">AR-3-8</strain>
    </source>
</reference>
<dbReference type="SUPFAM" id="SSF50129">
    <property type="entry name" value="GroES-like"/>
    <property type="match status" value="1"/>
</dbReference>
<dbReference type="Pfam" id="PF16884">
    <property type="entry name" value="ADH_N_2"/>
    <property type="match status" value="1"/>
</dbReference>
<gene>
    <name evidence="2" type="ORF">FDK13_32545</name>
</gene>
<organism evidence="2 3">
    <name type="scientific">Dyadobacter frigoris</name>
    <dbReference type="NCBI Taxonomy" id="2576211"/>
    <lineage>
        <taxon>Bacteria</taxon>
        <taxon>Pseudomonadati</taxon>
        <taxon>Bacteroidota</taxon>
        <taxon>Cytophagia</taxon>
        <taxon>Cytophagales</taxon>
        <taxon>Spirosomataceae</taxon>
        <taxon>Dyadobacter</taxon>
    </lineage>
</organism>
<name>A0A4U6CXV0_9BACT</name>
<sequence length="43" mass="4890">MTTRQIVLASRPVGVPTKENFRFENIDLPELKEGEVLLKGLYS</sequence>